<feature type="compositionally biased region" description="Acidic residues" evidence="15">
    <location>
        <begin position="130"/>
        <end position="144"/>
    </location>
</feature>
<dbReference type="GO" id="GO:0006357">
    <property type="term" value="P:regulation of transcription by RNA polymerase II"/>
    <property type="evidence" value="ECO:0007669"/>
    <property type="project" value="TreeGrafter"/>
</dbReference>
<dbReference type="Gene3D" id="1.10.10.10">
    <property type="entry name" value="Winged helix-like DNA-binding domain superfamily/Winged helix DNA-binding domain"/>
    <property type="match status" value="1"/>
</dbReference>
<dbReference type="InterPro" id="IPR040706">
    <property type="entry name" value="Zf-MYST"/>
</dbReference>
<feature type="compositionally biased region" description="Pro residues" evidence="15">
    <location>
        <begin position="871"/>
        <end position="880"/>
    </location>
</feature>
<dbReference type="SUPFAM" id="SSF55729">
    <property type="entry name" value="Acyl-CoA N-acyltransferases (Nat)"/>
    <property type="match status" value="1"/>
</dbReference>
<evidence type="ECO:0000313" key="18">
    <source>
        <dbReference type="EMBL" id="KAF2237199.1"/>
    </source>
</evidence>
<keyword evidence="7" id="KW-0862">Zinc</keyword>
<feature type="active site" description="Proton donor/acceptor" evidence="12">
    <location>
        <position position="692"/>
    </location>
</feature>
<feature type="compositionally biased region" description="Acidic residues" evidence="15">
    <location>
        <begin position="155"/>
        <end position="172"/>
    </location>
</feature>
<evidence type="ECO:0000256" key="8">
    <source>
        <dbReference type="ARBA" id="ARBA00022853"/>
    </source>
</evidence>
<keyword evidence="6 13" id="KW-0863">Zinc-finger</keyword>
<dbReference type="Gene3D" id="3.30.60.60">
    <property type="entry name" value="N-acetyl transferase-like"/>
    <property type="match status" value="1"/>
</dbReference>
<dbReference type="Gene3D" id="3.40.630.30">
    <property type="match status" value="1"/>
</dbReference>
<sequence>MAAEPSRLAAQGVAPGDGIASEIADEERASSAIDTPAVESEEHAADHLKDGSHEEDADAEGDTDAEMDADGDADVDVDADANAEIDANGSDEDGEAQLEDGDDDEDTYEDVGAVKVQKRKRPARGRHEDTDVDLSDDAPSEELDHDSSESGSSESESENEWQAESDDEEDVVTEAADPNSCWFCKQTEENDPSEEYEEYLACAVCGDNAHRQCARDANALSHDEDAKHWRCPTCVEHGLEEEQISEGRRRSSPTNARMQKDLLASHRRTSKPESHSVFTALILDDDPMDGSRSLRKRKSSLDDADDTLSTATRKRRRKSDAATSPDELASPGSGPSTIHVASHRNDDSASLAHETDGEGSEPIRSARLRRARKAEKPVARIVKANAFNLVLGFRLDAVRLSKILSVKPKKKRIRDRSKKTQLPPPEPEVSHYPAIQTTNWASALYSFNDKENDELKSKPYGGILSETEADTSKTFPMAPDRKRFEDARQKAEEDWKKKIQAANSADPSRPSQKMSGPPSKIKCINFGGYEIDTWHAAPYPEEYSRNKVLYICEFCLKYMNSDYVAWRHKLKCPAKHPPGDEIYRDGSFSFFEVDGRKNPVYCQNLCLLAKLFLGSKTLYYDVEPFLFYIMTENDDFGCHFVGYFSKEKRPSSQNNVSCILVLPIHQRRGFGHLLIEFSYLLTRVEKKTGSPEKPLSDMGLVSYRSYWRLILCYQLRHQRKPLSITQLSERTGMTADDIVSALEGLRALVRDPVTKTYALRLDWTFLDEYVANYEKKGYAKLNPEALVWTPYVMGRGNLATYEQGPALPTVAPREGEGDTATKVPEEGVQMANGTGPDHSAVTAASIDADASKSAHTDSAGETGGLERESAAPPPPAVLPPPRDDEDDDLAASSSRAAITPQTSSFSFSGGPRTPGLVNGHTAKADDPASQSTTITTSAITTTAAASSSTTAAITPAAAAAAAAAATTPAGIPATRFEVFPPIPGAASRRRVGRPFGRTSASRRNVIGQGKTANGSSGAAAAATPVRRVSDRLAEAAATTMVPKGGGGAGVEVNGNGNGSLASPARRTRSRLADMVNGNGDEDGDGDGRERDDDGGGGDDEDDDGAEGADGSADVEGDRTGGGEGDGIGIGIENGIGIGEEAEGDEVGHEEQVDRRGQLEDQRDRMTGRDEDDGDGDIVMEDV</sequence>
<evidence type="ECO:0000256" key="7">
    <source>
        <dbReference type="ARBA" id="ARBA00022833"/>
    </source>
</evidence>
<organism evidence="18 19">
    <name type="scientific">Viridothelium virens</name>
    <name type="common">Speckled blister lichen</name>
    <name type="synonym">Trypethelium virens</name>
    <dbReference type="NCBI Taxonomy" id="1048519"/>
    <lineage>
        <taxon>Eukaryota</taxon>
        <taxon>Fungi</taxon>
        <taxon>Dikarya</taxon>
        <taxon>Ascomycota</taxon>
        <taxon>Pezizomycotina</taxon>
        <taxon>Dothideomycetes</taxon>
        <taxon>Dothideomycetes incertae sedis</taxon>
        <taxon>Trypetheliales</taxon>
        <taxon>Trypetheliaceae</taxon>
        <taxon>Viridothelium</taxon>
    </lineage>
</organism>
<feature type="region of interest" description="Disordered" evidence="15">
    <location>
        <begin position="1038"/>
        <end position="1182"/>
    </location>
</feature>
<feature type="domain" description="PHD-type" evidence="16">
    <location>
        <begin position="178"/>
        <end position="237"/>
    </location>
</feature>
<dbReference type="Proteomes" id="UP000800092">
    <property type="component" value="Unassembled WGS sequence"/>
</dbReference>
<dbReference type="GO" id="GO:0005634">
    <property type="term" value="C:nucleus"/>
    <property type="evidence" value="ECO:0007669"/>
    <property type="project" value="UniProtKB-SubCell"/>
</dbReference>
<keyword evidence="10 14" id="KW-0539">Nucleus</keyword>
<dbReference type="GO" id="GO:0003682">
    <property type="term" value="F:chromatin binding"/>
    <property type="evidence" value="ECO:0007669"/>
    <property type="project" value="TreeGrafter"/>
</dbReference>
<dbReference type="GO" id="GO:0003712">
    <property type="term" value="F:transcription coregulator activity"/>
    <property type="evidence" value="ECO:0007669"/>
    <property type="project" value="TreeGrafter"/>
</dbReference>
<evidence type="ECO:0000256" key="15">
    <source>
        <dbReference type="SAM" id="MobiDB-lite"/>
    </source>
</evidence>
<proteinExistence type="inferred from homology"/>
<evidence type="ECO:0000256" key="4">
    <source>
        <dbReference type="ARBA" id="ARBA00022679"/>
    </source>
</evidence>
<dbReference type="FunFam" id="3.30.60.60:FF:000001">
    <property type="entry name" value="Histone acetyltransferase"/>
    <property type="match status" value="1"/>
</dbReference>
<dbReference type="InterPro" id="IPR019787">
    <property type="entry name" value="Znf_PHD-finger"/>
</dbReference>
<keyword evidence="9" id="KW-0007">Acetylation</keyword>
<feature type="compositionally biased region" description="Acidic residues" evidence="15">
    <location>
        <begin position="55"/>
        <end position="109"/>
    </location>
</feature>
<dbReference type="Pfam" id="PF17772">
    <property type="entry name" value="zf-MYST"/>
    <property type="match status" value="1"/>
</dbReference>
<dbReference type="InterPro" id="IPR002717">
    <property type="entry name" value="HAT_MYST-type"/>
</dbReference>
<gene>
    <name evidence="18" type="ORF">EV356DRAFT_511917</name>
</gene>
<feature type="compositionally biased region" description="Acidic residues" evidence="15">
    <location>
        <begin position="1169"/>
        <end position="1182"/>
    </location>
</feature>
<evidence type="ECO:0000256" key="2">
    <source>
        <dbReference type="ARBA" id="ARBA00010107"/>
    </source>
</evidence>
<evidence type="ECO:0000256" key="3">
    <source>
        <dbReference type="ARBA" id="ARBA00013184"/>
    </source>
</evidence>
<feature type="region of interest" description="Disordered" evidence="15">
    <location>
        <begin position="848"/>
        <end position="931"/>
    </location>
</feature>
<dbReference type="AlphaFoldDB" id="A0A6A6HHA8"/>
<keyword evidence="5" id="KW-0479">Metal-binding</keyword>
<dbReference type="PANTHER" id="PTHR10615">
    <property type="entry name" value="HISTONE ACETYLTRANSFERASE"/>
    <property type="match status" value="1"/>
</dbReference>
<evidence type="ECO:0000313" key="19">
    <source>
        <dbReference type="Proteomes" id="UP000800092"/>
    </source>
</evidence>
<keyword evidence="4" id="KW-0808">Transferase</keyword>
<dbReference type="GO" id="GO:0008270">
    <property type="term" value="F:zinc ion binding"/>
    <property type="evidence" value="ECO:0007669"/>
    <property type="project" value="UniProtKB-KW"/>
</dbReference>
<dbReference type="GO" id="GO:1990467">
    <property type="term" value="C:NuA3a histone acetyltransferase complex"/>
    <property type="evidence" value="ECO:0007669"/>
    <property type="project" value="TreeGrafter"/>
</dbReference>
<protein>
    <recommendedName>
        <fullName evidence="3 14">Histone acetyltransferase</fullName>
        <ecNumber evidence="3 14">2.3.1.48</ecNumber>
    </recommendedName>
</protein>
<dbReference type="InterPro" id="IPR011011">
    <property type="entry name" value="Znf_FYVE_PHD"/>
</dbReference>
<dbReference type="GO" id="GO:0004402">
    <property type="term" value="F:histone acetyltransferase activity"/>
    <property type="evidence" value="ECO:0007669"/>
    <property type="project" value="InterPro"/>
</dbReference>
<dbReference type="InterPro" id="IPR001965">
    <property type="entry name" value="Znf_PHD"/>
</dbReference>
<dbReference type="Pfam" id="PF01853">
    <property type="entry name" value="MOZ_SAS"/>
    <property type="match status" value="1"/>
</dbReference>
<evidence type="ECO:0000256" key="14">
    <source>
        <dbReference type="RuleBase" id="RU361211"/>
    </source>
</evidence>
<dbReference type="PROSITE" id="PS50016">
    <property type="entry name" value="ZF_PHD_2"/>
    <property type="match status" value="1"/>
</dbReference>
<dbReference type="FunFam" id="3.40.630.30:FF:000001">
    <property type="entry name" value="Histone acetyltransferase"/>
    <property type="match status" value="1"/>
</dbReference>
<evidence type="ECO:0000259" key="17">
    <source>
        <dbReference type="PROSITE" id="PS51726"/>
    </source>
</evidence>
<feature type="compositionally biased region" description="Basic and acidic residues" evidence="15">
    <location>
        <begin position="1145"/>
        <end position="1168"/>
    </location>
</feature>
<evidence type="ECO:0000256" key="9">
    <source>
        <dbReference type="ARBA" id="ARBA00022990"/>
    </source>
</evidence>
<feature type="compositionally biased region" description="Low complexity" evidence="15">
    <location>
        <begin position="1012"/>
        <end position="1022"/>
    </location>
</feature>
<evidence type="ECO:0000256" key="12">
    <source>
        <dbReference type="PIRSR" id="PIRSR602717-51"/>
    </source>
</evidence>
<dbReference type="OrthoDB" id="787137at2759"/>
<dbReference type="PROSITE" id="PS51726">
    <property type="entry name" value="MYST_HAT"/>
    <property type="match status" value="1"/>
</dbReference>
<evidence type="ECO:0000256" key="13">
    <source>
        <dbReference type="PROSITE-ProRule" id="PRU00146"/>
    </source>
</evidence>
<feature type="region of interest" description="Disordered" evidence="15">
    <location>
        <begin position="998"/>
        <end position="1025"/>
    </location>
</feature>
<feature type="compositionally biased region" description="Basic and acidic residues" evidence="15">
    <location>
        <begin position="40"/>
        <end position="54"/>
    </location>
</feature>
<feature type="region of interest" description="Disordered" evidence="15">
    <location>
        <begin position="1"/>
        <end position="188"/>
    </location>
</feature>
<feature type="domain" description="MYST-type HAT" evidence="17">
    <location>
        <begin position="516"/>
        <end position="790"/>
    </location>
</feature>
<comment type="subcellular location">
    <subcellularLocation>
        <location evidence="1 14">Nucleus</location>
    </subcellularLocation>
</comment>
<evidence type="ECO:0000256" key="5">
    <source>
        <dbReference type="ARBA" id="ARBA00022723"/>
    </source>
</evidence>
<evidence type="ECO:0000256" key="10">
    <source>
        <dbReference type="ARBA" id="ARBA00023242"/>
    </source>
</evidence>
<dbReference type="InterPro" id="IPR036388">
    <property type="entry name" value="WH-like_DNA-bd_sf"/>
</dbReference>
<accession>A0A6A6HHA8</accession>
<comment type="similarity">
    <text evidence="2 14">Belongs to the MYST (SAS/MOZ) family.</text>
</comment>
<dbReference type="EMBL" id="ML991781">
    <property type="protein sequence ID" value="KAF2237199.1"/>
    <property type="molecule type" value="Genomic_DNA"/>
</dbReference>
<dbReference type="PANTHER" id="PTHR10615:SF161">
    <property type="entry name" value="HISTONE ACETYLTRANSFERASE KAT7"/>
    <property type="match status" value="1"/>
</dbReference>
<evidence type="ECO:0000256" key="1">
    <source>
        <dbReference type="ARBA" id="ARBA00004123"/>
    </source>
</evidence>
<feature type="region of interest" description="Disordered" evidence="15">
    <location>
        <begin position="471"/>
        <end position="518"/>
    </location>
</feature>
<dbReference type="InterPro" id="IPR050603">
    <property type="entry name" value="MYST_HAT"/>
</dbReference>
<evidence type="ECO:0000259" key="16">
    <source>
        <dbReference type="PROSITE" id="PS50016"/>
    </source>
</evidence>
<feature type="region of interest" description="Disordered" evidence="15">
    <location>
        <begin position="411"/>
        <end position="431"/>
    </location>
</feature>
<comment type="function">
    <text evidence="11">Catalytic component of the NuA4 histone acetyltransferase (HAT) complex which is involved in epigenetic transcriptional activation of selected genes principally by acetylation of nucleosomal histones H4, H3, H2B, H2A and H2A variant H2A.Z. Acetylates histone H4 to form H4K5ac, H4K8ac, H4K12ac and H4K16ac, histone H3 to form H3K14ac, and histone H2A to form H2AK4ac and H2AK7ac. The NuA4 complex is involved in the DNA damage response and is required for chromosome segregation. The NuA4 complex plays a direct role in repair of DNA double-strand breaks (DSBs) through homologous recombination. Recruitment to promoters depends on H3K4me. Also acetylates non-histone proteins. In addition to protein acetyltransferase, can use different acyl-CoA substrates, such as 2-hydroxyisobutanoyl-CoA (2-hydroxyisobutyryl-CoA) or (2E)-butenoyl-CoA (crotonyl-CoA), and is able to mediate protein 2-hydroxyisobutyrylation and crotonylation, respectively.</text>
</comment>
<feature type="compositionally biased region" description="Polar residues" evidence="15">
    <location>
        <begin position="501"/>
        <end position="514"/>
    </location>
</feature>
<reference evidence="18" key="1">
    <citation type="journal article" date="2020" name="Stud. Mycol.">
        <title>101 Dothideomycetes genomes: a test case for predicting lifestyles and emergence of pathogens.</title>
        <authorList>
            <person name="Haridas S."/>
            <person name="Albert R."/>
            <person name="Binder M."/>
            <person name="Bloem J."/>
            <person name="Labutti K."/>
            <person name="Salamov A."/>
            <person name="Andreopoulos B."/>
            <person name="Baker S."/>
            <person name="Barry K."/>
            <person name="Bills G."/>
            <person name="Bluhm B."/>
            <person name="Cannon C."/>
            <person name="Castanera R."/>
            <person name="Culley D."/>
            <person name="Daum C."/>
            <person name="Ezra D."/>
            <person name="Gonzalez J."/>
            <person name="Henrissat B."/>
            <person name="Kuo A."/>
            <person name="Liang C."/>
            <person name="Lipzen A."/>
            <person name="Lutzoni F."/>
            <person name="Magnuson J."/>
            <person name="Mondo S."/>
            <person name="Nolan M."/>
            <person name="Ohm R."/>
            <person name="Pangilinan J."/>
            <person name="Park H.-J."/>
            <person name="Ramirez L."/>
            <person name="Alfaro M."/>
            <person name="Sun H."/>
            <person name="Tritt A."/>
            <person name="Yoshinaga Y."/>
            <person name="Zwiers L.-H."/>
            <person name="Turgeon B."/>
            <person name="Goodwin S."/>
            <person name="Spatafora J."/>
            <person name="Crous P."/>
            <person name="Grigoriev I."/>
        </authorList>
    </citation>
    <scope>NUCLEOTIDE SEQUENCE</scope>
    <source>
        <strain evidence="18">Tuck. ex Michener</strain>
    </source>
</reference>
<dbReference type="EC" id="2.3.1.48" evidence="3 14"/>
<feature type="compositionally biased region" description="Acidic residues" evidence="15">
    <location>
        <begin position="1094"/>
        <end position="1106"/>
    </location>
</feature>
<dbReference type="SUPFAM" id="SSF57903">
    <property type="entry name" value="FYVE/PHD zinc finger"/>
    <property type="match status" value="1"/>
</dbReference>
<evidence type="ECO:0000256" key="11">
    <source>
        <dbReference type="ARBA" id="ARBA00045805"/>
    </source>
</evidence>
<feature type="compositionally biased region" description="Basic and acidic residues" evidence="15">
    <location>
        <begin position="479"/>
        <end position="497"/>
    </location>
</feature>
<feature type="compositionally biased region" description="Gly residues" evidence="15">
    <location>
        <begin position="1121"/>
        <end position="1137"/>
    </location>
</feature>
<feature type="region of interest" description="Disordered" evidence="15">
    <location>
        <begin position="285"/>
        <end position="375"/>
    </location>
</feature>
<dbReference type="GO" id="GO:0031507">
    <property type="term" value="P:heterochromatin formation"/>
    <property type="evidence" value="ECO:0007669"/>
    <property type="project" value="UniProtKB-ARBA"/>
</dbReference>
<comment type="catalytic activity">
    <reaction evidence="14">
        <text>L-lysyl-[protein] + acetyl-CoA = N(6)-acetyl-L-lysyl-[protein] + CoA + H(+)</text>
        <dbReference type="Rhea" id="RHEA:45948"/>
        <dbReference type="Rhea" id="RHEA-COMP:9752"/>
        <dbReference type="Rhea" id="RHEA-COMP:10731"/>
        <dbReference type="ChEBI" id="CHEBI:15378"/>
        <dbReference type="ChEBI" id="CHEBI:29969"/>
        <dbReference type="ChEBI" id="CHEBI:57287"/>
        <dbReference type="ChEBI" id="CHEBI:57288"/>
        <dbReference type="ChEBI" id="CHEBI:61930"/>
        <dbReference type="EC" id="2.3.1.48"/>
    </reaction>
</comment>
<evidence type="ECO:0000256" key="6">
    <source>
        <dbReference type="ARBA" id="ARBA00022771"/>
    </source>
</evidence>
<name>A0A6A6HHA8_VIRVR</name>
<keyword evidence="19" id="KW-1185">Reference proteome</keyword>
<keyword evidence="8" id="KW-0156">Chromatin regulator</keyword>
<dbReference type="SMART" id="SM00249">
    <property type="entry name" value="PHD"/>
    <property type="match status" value="1"/>
</dbReference>
<dbReference type="Pfam" id="PF16866">
    <property type="entry name" value="PHD_4"/>
    <property type="match status" value="1"/>
</dbReference>
<dbReference type="InterPro" id="IPR016181">
    <property type="entry name" value="Acyl_CoA_acyltransferase"/>
</dbReference>